<reference evidence="1" key="1">
    <citation type="submission" date="2021-06" db="EMBL/GenBank/DDBJ databases">
        <authorList>
            <person name="Kallberg Y."/>
            <person name="Tangrot J."/>
            <person name="Rosling A."/>
        </authorList>
    </citation>
    <scope>NUCLEOTIDE SEQUENCE</scope>
    <source>
        <strain evidence="1">CL356</strain>
    </source>
</reference>
<protein>
    <submittedName>
        <fullName evidence="1">9583_t:CDS:1</fullName>
    </submittedName>
</protein>
<evidence type="ECO:0000313" key="2">
    <source>
        <dbReference type="Proteomes" id="UP000789525"/>
    </source>
</evidence>
<dbReference type="EMBL" id="CAJVPT010066922">
    <property type="protein sequence ID" value="CAG8774153.1"/>
    <property type="molecule type" value="Genomic_DNA"/>
</dbReference>
<proteinExistence type="predicted"/>
<gene>
    <name evidence="1" type="ORF">ACOLOM_LOCUS13987</name>
</gene>
<keyword evidence="2" id="KW-1185">Reference proteome</keyword>
<dbReference type="Proteomes" id="UP000789525">
    <property type="component" value="Unassembled WGS sequence"/>
</dbReference>
<accession>A0ACA9R2U0</accession>
<organism evidence="1 2">
    <name type="scientific">Acaulospora colombiana</name>
    <dbReference type="NCBI Taxonomy" id="27376"/>
    <lineage>
        <taxon>Eukaryota</taxon>
        <taxon>Fungi</taxon>
        <taxon>Fungi incertae sedis</taxon>
        <taxon>Mucoromycota</taxon>
        <taxon>Glomeromycotina</taxon>
        <taxon>Glomeromycetes</taxon>
        <taxon>Diversisporales</taxon>
        <taxon>Acaulosporaceae</taxon>
        <taxon>Acaulospora</taxon>
    </lineage>
</organism>
<feature type="non-terminal residue" evidence="1">
    <location>
        <position position="1"/>
    </location>
</feature>
<evidence type="ECO:0000313" key="1">
    <source>
        <dbReference type="EMBL" id="CAG8774153.1"/>
    </source>
</evidence>
<feature type="non-terminal residue" evidence="1">
    <location>
        <position position="95"/>
    </location>
</feature>
<sequence>FSILALLARLVLNASASLKLHSWTTLIIVEGKHIPGYARLSICFGRLEWSRPRSMGKWAALPTQFSTVLIKSYVSNLSIGGDVVQDGTGQLNKSG</sequence>
<comment type="caution">
    <text evidence="1">The sequence shown here is derived from an EMBL/GenBank/DDBJ whole genome shotgun (WGS) entry which is preliminary data.</text>
</comment>
<name>A0ACA9R2U0_9GLOM</name>